<dbReference type="PANTHER" id="PTHR43179">
    <property type="entry name" value="RHAMNOSYLTRANSFERASE WBBL"/>
    <property type="match status" value="1"/>
</dbReference>
<dbReference type="InterPro" id="IPR029044">
    <property type="entry name" value="Nucleotide-diphossugar_trans"/>
</dbReference>
<dbReference type="InterPro" id="IPR001173">
    <property type="entry name" value="Glyco_trans_2-like"/>
</dbReference>
<dbReference type="STRING" id="1618570.UT08_C0004G0004"/>
<dbReference type="PANTHER" id="PTHR43179:SF7">
    <property type="entry name" value="RHAMNOSYLTRANSFERASE WBBL"/>
    <property type="match status" value="1"/>
</dbReference>
<dbReference type="Proteomes" id="UP000034081">
    <property type="component" value="Unassembled WGS sequence"/>
</dbReference>
<feature type="domain" description="Glycosyltransferase 2-like" evidence="1">
    <location>
        <begin position="4"/>
        <end position="199"/>
    </location>
</feature>
<protein>
    <submittedName>
        <fullName evidence="2">WsbD</fullName>
    </submittedName>
</protein>
<evidence type="ECO:0000313" key="2">
    <source>
        <dbReference type="EMBL" id="KKQ85692.1"/>
    </source>
</evidence>
<evidence type="ECO:0000259" key="1">
    <source>
        <dbReference type="Pfam" id="PF00535"/>
    </source>
</evidence>
<comment type="caution">
    <text evidence="2">The sequence shown here is derived from an EMBL/GenBank/DDBJ whole genome shotgun (WGS) entry which is preliminary data.</text>
</comment>
<evidence type="ECO:0000313" key="3">
    <source>
        <dbReference type="Proteomes" id="UP000034081"/>
    </source>
</evidence>
<dbReference type="EMBL" id="LBVL01000004">
    <property type="protein sequence ID" value="KKQ85692.1"/>
    <property type="molecule type" value="Genomic_DNA"/>
</dbReference>
<reference evidence="2 3" key="1">
    <citation type="journal article" date="2015" name="Nature">
        <title>rRNA introns, odd ribosomes, and small enigmatic genomes across a large radiation of phyla.</title>
        <authorList>
            <person name="Brown C.T."/>
            <person name="Hug L.A."/>
            <person name="Thomas B.C."/>
            <person name="Sharon I."/>
            <person name="Castelle C.J."/>
            <person name="Singh A."/>
            <person name="Wilkins M.J."/>
            <person name="Williams K.H."/>
            <person name="Banfield J.F."/>
        </authorList>
    </citation>
    <scope>NUCLEOTIDE SEQUENCE [LARGE SCALE GENOMIC DNA]</scope>
</reference>
<sequence length="306" mass="35547">MDLSVVIINFNTKKLTLDCIKSVIRYTKKIKFEIIVVDNGSTDSSITAIWNIKLPITNFKLKIIENKKNLGFAKANNQGIKASRGRYVLLLNSDTLVNDDVLGEMVGWMDNHPKVGIVSCRLRNIDGSEQGTGGYFPTLIRVFSWMTIQDFPLVDRFIKPFHPIHRKFFNMGKKFYKSEKELDWVTGAFFLIRRQVVKDIGYFDENYFMYTEEVDFCYRAKQKAWKVFYLPRWDILHYGGASGINWSYAVPEYNGIKLFYQTHYPSWQFPILRIILKIGALGRIVLFGILYGKEAAKTYVESFKVA</sequence>
<dbReference type="Pfam" id="PF00535">
    <property type="entry name" value="Glycos_transf_2"/>
    <property type="match status" value="1"/>
</dbReference>
<accession>A0A0G0L3W2</accession>
<gene>
    <name evidence="2" type="ORF">UT08_C0004G0004</name>
</gene>
<name>A0A0G0L3W2_9BACT</name>
<dbReference type="AlphaFoldDB" id="A0A0G0L3W2"/>
<dbReference type="CDD" id="cd04186">
    <property type="entry name" value="GT_2_like_c"/>
    <property type="match status" value="1"/>
</dbReference>
<dbReference type="SUPFAM" id="SSF53448">
    <property type="entry name" value="Nucleotide-diphospho-sugar transferases"/>
    <property type="match status" value="1"/>
</dbReference>
<proteinExistence type="predicted"/>
<dbReference type="Gene3D" id="3.90.550.10">
    <property type="entry name" value="Spore Coat Polysaccharide Biosynthesis Protein SpsA, Chain A"/>
    <property type="match status" value="1"/>
</dbReference>
<organism evidence="2 3">
    <name type="scientific">Candidatus Woesebacteria bacterium GW2011_GWB1_38_8</name>
    <dbReference type="NCBI Taxonomy" id="1618570"/>
    <lineage>
        <taxon>Bacteria</taxon>
        <taxon>Candidatus Woeseibacteriota</taxon>
    </lineage>
</organism>